<proteinExistence type="predicted"/>
<evidence type="ECO:0000259" key="7">
    <source>
        <dbReference type="PROSITE" id="PS51545"/>
    </source>
</evidence>
<dbReference type="OrthoDB" id="331973at2759"/>
<dbReference type="InParanoid" id="F0V7L9"/>
<evidence type="ECO:0000313" key="10">
    <source>
        <dbReference type="Proteomes" id="UP000007494"/>
    </source>
</evidence>
<dbReference type="Gene3D" id="3.30.1010.10">
    <property type="entry name" value="Phosphatidylinositol 3-kinase Catalytic Subunit, Chain A, domain 4"/>
    <property type="match status" value="1"/>
</dbReference>
<feature type="compositionally biased region" description="Basic and acidic residues" evidence="5">
    <location>
        <begin position="482"/>
        <end position="503"/>
    </location>
</feature>
<dbReference type="InterPro" id="IPR000403">
    <property type="entry name" value="PI3/4_kinase_cat_dom"/>
</dbReference>
<organism evidence="8 10">
    <name type="scientific">Neospora caninum (strain Liverpool)</name>
    <dbReference type="NCBI Taxonomy" id="572307"/>
    <lineage>
        <taxon>Eukaryota</taxon>
        <taxon>Sar</taxon>
        <taxon>Alveolata</taxon>
        <taxon>Apicomplexa</taxon>
        <taxon>Conoidasida</taxon>
        <taxon>Coccidia</taxon>
        <taxon>Eucoccidiorida</taxon>
        <taxon>Eimeriorina</taxon>
        <taxon>Sarcocystidae</taxon>
        <taxon>Neospora</taxon>
    </lineage>
</organism>
<dbReference type="InterPro" id="IPR011009">
    <property type="entry name" value="Kinase-like_dom_sf"/>
</dbReference>
<evidence type="ECO:0000259" key="6">
    <source>
        <dbReference type="PROSITE" id="PS50290"/>
    </source>
</evidence>
<evidence type="ECO:0000313" key="9">
    <source>
        <dbReference type="EMBL" id="CEL64295.1"/>
    </source>
</evidence>
<feature type="region of interest" description="Disordered" evidence="5">
    <location>
        <begin position="1"/>
        <end position="89"/>
    </location>
</feature>
<protein>
    <recommendedName>
        <fullName evidence="2">1-phosphatidylinositol 4-kinase</fullName>
        <ecNumber evidence="2">2.7.1.67</ecNumber>
    </recommendedName>
</protein>
<dbReference type="InterPro" id="IPR036940">
    <property type="entry name" value="PI3/4_kinase_cat_sf"/>
</dbReference>
<feature type="region of interest" description="Disordered" evidence="5">
    <location>
        <begin position="718"/>
        <end position="792"/>
    </location>
</feature>
<dbReference type="EMBL" id="FR823380">
    <property type="protein sequence ID" value="CBZ49710.1"/>
    <property type="molecule type" value="Genomic_DNA"/>
</dbReference>
<feature type="compositionally biased region" description="Polar residues" evidence="5">
    <location>
        <begin position="298"/>
        <end position="312"/>
    </location>
</feature>
<dbReference type="Gene3D" id="1.25.40.70">
    <property type="entry name" value="Phosphatidylinositol 3-kinase, accessory domain (PIK)"/>
    <property type="match status" value="1"/>
</dbReference>
<feature type="compositionally biased region" description="Basic and acidic residues" evidence="5">
    <location>
        <begin position="1053"/>
        <end position="1065"/>
    </location>
</feature>
<reference evidence="9" key="4">
    <citation type="journal article" date="2015" name="PLoS ONE">
        <title>Comprehensive Evaluation of Toxoplasma gondii VEG and Neospora caninum LIV Genomes with Tachyzoite Stage Transcriptome and Proteome Defines Novel Transcript Features.</title>
        <authorList>
            <person name="Ramaprasad A."/>
            <person name="Mourier T."/>
            <person name="Naeem R."/>
            <person name="Malas T.B."/>
            <person name="Moussa E."/>
            <person name="Panigrahi A."/>
            <person name="Vermont S.J."/>
            <person name="Otto T.D."/>
            <person name="Wastling J."/>
            <person name="Pain A."/>
        </authorList>
    </citation>
    <scope>NUCLEOTIDE SEQUENCE</scope>
    <source>
        <strain evidence="9">Liverpool</strain>
    </source>
</reference>
<feature type="domain" description="PI3K/PI4K catalytic" evidence="6">
    <location>
        <begin position="1228"/>
        <end position="1505"/>
    </location>
</feature>
<feature type="region of interest" description="Disordered" evidence="5">
    <location>
        <begin position="530"/>
        <end position="688"/>
    </location>
</feature>
<evidence type="ECO:0000256" key="1">
    <source>
        <dbReference type="ARBA" id="ARBA00001686"/>
    </source>
</evidence>
<evidence type="ECO:0000256" key="4">
    <source>
        <dbReference type="ARBA" id="ARBA00022777"/>
    </source>
</evidence>
<reference evidence="10" key="3">
    <citation type="journal article" date="2012" name="PLoS Pathog.">
        <title>Comparative genomics of the apicomplexan parasites Toxoplasma gondii and Neospora caninum: Coccidia differing in host range and transmission strategy.</title>
        <authorList>
            <person name="Reid A.J."/>
            <person name="Vermont S.J."/>
            <person name="Cotton J.A."/>
            <person name="Harris D."/>
            <person name="Hill-Cawthorne G.A."/>
            <person name="Konen-Waisman S."/>
            <person name="Latham S.M."/>
            <person name="Mourier T."/>
            <person name="Norton R."/>
            <person name="Quail M.A."/>
            <person name="Sanders M."/>
            <person name="Shanmugam D."/>
            <person name="Sohal A."/>
            <person name="Wasmuth J.D."/>
            <person name="Brunk B."/>
            <person name="Grigg M.E."/>
            <person name="Howard J.C."/>
            <person name="Parkinson J."/>
            <person name="Roos D.S."/>
            <person name="Trees A.J."/>
            <person name="Berriman M."/>
            <person name="Pain A."/>
            <person name="Wastling J.M."/>
        </authorList>
    </citation>
    <scope>NUCLEOTIDE SEQUENCE [LARGE SCALE GENOMIC DNA]</scope>
    <source>
        <strain evidence="10">Liverpool</strain>
    </source>
</reference>
<sequence length="1520" mass="163350">MASLSSSTATERVILSSSSPFSPVLPPAASDEALFSPELSCSRQPASPASLPRASPEACAAKEFPGAPNSTLSSSSPLSGSPSSSSLSILDDDAAGVLEATAAFLVASPDSDAPRGDSSSSTSTPPPQCPCQEPLRPFHASAVRVEETSDSSSTGPPRPGPGVAGSASMSANSKMEGFEISGTSLAGGRDATEWKHVPTQTKEEQTARFASRETDRAPSPSEDSQRLSVSSPQPSRPSSSPEHGNPNASEICPPQDTPPSLPASASGPEAPSAAGSHRETGRLEQQTGAGTDLASEGAKSTAQETALEASTISKDDRRRSSASSSSSSLGSSASLVRVLSSSSSSLGRRGDEGSLLRLFQSDYFDAYFHMYYLFHRQEPGVHEYLVNLLYVKRTDEDIIFYLPQLVQLSLVRFKTSSLHRFLLDKASKSMHLALMASWLYQSMVEDKVAGLEEPAQKMTQEVEMAVVNCKPLGAGTQQSGWGRKEEMEEQGHGDRGEERRRNSENEFAVDLFKRRRIVQLIRQHQHALHESQSAKACSSAPSSPLLPGALSAAPSETQRVATASSRDEGRPSSALSSPHSSSLSETCESVRGPSSRDEHSPPPTVDSEAAATSRLSQSSDSASSFPSPDASARRTAAPSLPVSACPVSPSSAAGFARGSLRRPTLSSGALRPRIPESLRHLTGPTTVSGAKVKLPSVYGKLGNPLALSTLQLLPFSSTGAVSRREAREKVRSGGRCEGAEEEASGAGDRNRDAPAGREATGPNGRSLEEAQGDREDEGGDGSADWESDGREMEEELQQFIMKQRRCDYFNTLNHFISLLIDVSNALALEPDRSLRPVLLNLFLESLNSWILCRRLYVTAMVGTWTMTGVTIPFHEAGFDLSEWQSVPHRRPSPLRSPHASLFPAAGSGSMGSLAPQGSTRKKAFRARGEEERGPRGHAGAGAPGTTRDDQIHSLQILRVDVKECRALSSKKRVPYLLVFEVADLDEDLTQFEDFHFEAGAVAVNTVDFREDGSPSKSKKAPAVSPSGHRSPRPQSPSNLSSGSSCQSPGAKGGRREADGRDESRRGRPSRGTATYRQGEHAGTGGKPAGDGAPVLDWSSLYVYQAIVEELKSSSEAAPSASSEPPSSSRGFFAGLESFSFSSSFSSSSPVASSLGASFGLLQASGLGSASAPGRPAATAETGDAQRDDEGAQKGDGEGRYRVEPEQAADTAEGSALGRAKQMKPLWGELWADKCERLRRRSPYGHLRSWDIRCVLVKGGDDLRQELLASQLVRQFKAIFDEARLPLWLRPYEILVTGSNSVRVAGAGMRLGAGVMEFVPDTCSVDVLKKRHNTDSIARVFDVLFADNPFEAKKNFIESHAAYSLVSYFLQVKDRHNGNLLLDVEGHLIHIDYGYLLSNSPGNINFETSPFKLTQEYLDVMDGETSDNYEYFRTLIIRGFLEARKHADRIILLVEMMLSATKMPCFSGGPQYTLDALRERFMIGLPEDTCIERIVDLIETSVNNFRTVQYDNFQRITNGIL</sequence>
<reference evidence="8" key="1">
    <citation type="submission" date="2011-02" db="EMBL/GenBank/DDBJ databases">
        <authorList>
            <person name="Aslett M."/>
        </authorList>
    </citation>
    <scope>NUCLEOTIDE SEQUENCE</scope>
    <source>
        <strain evidence="8">Liverpool</strain>
    </source>
</reference>
<feature type="compositionally biased region" description="Low complexity" evidence="5">
    <location>
        <begin position="610"/>
        <end position="630"/>
    </location>
</feature>
<name>F0V7L9_NEOCL</name>
<dbReference type="PROSITE" id="PS00915">
    <property type="entry name" value="PI3_4_KINASE_1"/>
    <property type="match status" value="1"/>
</dbReference>
<dbReference type="InterPro" id="IPR049160">
    <property type="entry name" value="PI4KB-PIK1_PIK"/>
</dbReference>
<dbReference type="GO" id="GO:0005737">
    <property type="term" value="C:cytoplasm"/>
    <property type="evidence" value="ECO:0007669"/>
    <property type="project" value="TreeGrafter"/>
</dbReference>
<keyword evidence="4 9" id="KW-0418">Kinase</keyword>
<dbReference type="VEuPathDB" id="ToxoDB:NCLIV_001980"/>
<keyword evidence="3" id="KW-0808">Transferase</keyword>
<feature type="compositionally biased region" description="Low complexity" evidence="5">
    <location>
        <begin position="571"/>
        <end position="584"/>
    </location>
</feature>
<feature type="compositionally biased region" description="Low complexity" evidence="5">
    <location>
        <begin position="262"/>
        <end position="275"/>
    </location>
</feature>
<dbReference type="RefSeq" id="XP_003879745.1">
    <property type="nucleotide sequence ID" value="XM_003879696.1"/>
</dbReference>
<dbReference type="PANTHER" id="PTHR10048">
    <property type="entry name" value="PHOSPHATIDYLINOSITOL KINASE"/>
    <property type="match status" value="1"/>
</dbReference>
<dbReference type="FunFam" id="1.10.1070.11:FF:000016">
    <property type="entry name" value="PIK1p Phosphatidylinositol 4-kinase"/>
    <property type="match status" value="1"/>
</dbReference>
<feature type="compositionally biased region" description="Low complexity" evidence="5">
    <location>
        <begin position="68"/>
        <end position="88"/>
    </location>
</feature>
<dbReference type="InterPro" id="IPR001263">
    <property type="entry name" value="PI3K_accessory_dom"/>
</dbReference>
<feature type="domain" description="PIK helical" evidence="7">
    <location>
        <begin position="284"/>
        <end position="465"/>
    </location>
</feature>
<gene>
    <name evidence="9" type="ORF">BN1204_001980</name>
    <name evidence="8" type="ORF">NCLIV_001980</name>
</gene>
<feature type="compositionally biased region" description="Low complexity" evidence="5">
    <location>
        <begin position="15"/>
        <end position="30"/>
    </location>
</feature>
<dbReference type="Pfam" id="PF21245">
    <property type="entry name" value="PI4KB-PIK1_PIK"/>
    <property type="match status" value="1"/>
</dbReference>
<dbReference type="EC" id="2.7.1.67" evidence="2"/>
<feature type="region of interest" description="Disordered" evidence="5">
    <location>
        <begin position="107"/>
        <end position="329"/>
    </location>
</feature>
<feature type="compositionally biased region" description="Low complexity" evidence="5">
    <location>
        <begin position="531"/>
        <end position="555"/>
    </location>
</feature>
<feature type="compositionally biased region" description="Low complexity" evidence="5">
    <location>
        <begin position="1035"/>
        <end position="1049"/>
    </location>
</feature>
<dbReference type="EMBL" id="LN714474">
    <property type="protein sequence ID" value="CEL64295.1"/>
    <property type="molecule type" value="Genomic_DNA"/>
</dbReference>
<feature type="region of interest" description="Disordered" evidence="5">
    <location>
        <begin position="1009"/>
        <end position="1091"/>
    </location>
</feature>
<dbReference type="Gene3D" id="1.10.1070.11">
    <property type="entry name" value="Phosphatidylinositol 3-/4-kinase, catalytic domain"/>
    <property type="match status" value="1"/>
</dbReference>
<dbReference type="SMART" id="SM00146">
    <property type="entry name" value="PI3Kc"/>
    <property type="match status" value="1"/>
</dbReference>
<feature type="compositionally biased region" description="Basic and acidic residues" evidence="5">
    <location>
        <begin position="190"/>
        <end position="216"/>
    </location>
</feature>
<dbReference type="InterPro" id="IPR042236">
    <property type="entry name" value="PI3K_accessory_sf"/>
</dbReference>
<feature type="compositionally biased region" description="Basic and acidic residues" evidence="5">
    <location>
        <begin position="722"/>
        <end position="731"/>
    </location>
</feature>
<keyword evidence="10" id="KW-1185">Reference proteome</keyword>
<feature type="compositionally biased region" description="Low complexity" evidence="5">
    <location>
        <begin position="107"/>
        <end position="123"/>
    </location>
</feature>
<feature type="compositionally biased region" description="Low complexity" evidence="5">
    <location>
        <begin position="42"/>
        <end position="58"/>
    </location>
</feature>
<dbReference type="InterPro" id="IPR057754">
    <property type="entry name" value="PI4-kinase_beta/PIK1_cat"/>
</dbReference>
<dbReference type="Proteomes" id="UP000007494">
    <property type="component" value="Chromosome Ia"/>
</dbReference>
<dbReference type="InterPro" id="IPR016024">
    <property type="entry name" value="ARM-type_fold"/>
</dbReference>
<dbReference type="GO" id="GO:0016020">
    <property type="term" value="C:membrane"/>
    <property type="evidence" value="ECO:0007669"/>
    <property type="project" value="TreeGrafter"/>
</dbReference>
<feature type="region of interest" description="Disordered" evidence="5">
    <location>
        <begin position="907"/>
        <end position="949"/>
    </location>
</feature>
<feature type="compositionally biased region" description="Basic and acidic residues" evidence="5">
    <location>
        <begin position="1183"/>
        <end position="1204"/>
    </location>
</feature>
<dbReference type="PROSITE" id="PS51545">
    <property type="entry name" value="PIK_HELICAL"/>
    <property type="match status" value="1"/>
</dbReference>
<dbReference type="CDD" id="cd05168">
    <property type="entry name" value="PI4Kc_III_beta"/>
    <property type="match status" value="1"/>
</dbReference>
<evidence type="ECO:0000256" key="2">
    <source>
        <dbReference type="ARBA" id="ARBA00012169"/>
    </source>
</evidence>
<dbReference type="GeneID" id="13440596"/>
<feature type="compositionally biased region" description="Acidic residues" evidence="5">
    <location>
        <begin position="774"/>
        <end position="792"/>
    </location>
</feature>
<feature type="region of interest" description="Disordered" evidence="5">
    <location>
        <begin position="476"/>
        <end position="503"/>
    </location>
</feature>
<dbReference type="InterPro" id="IPR018936">
    <property type="entry name" value="PI3/4_kinase_CS"/>
</dbReference>
<dbReference type="GO" id="GO:0046854">
    <property type="term" value="P:phosphatidylinositol phosphate biosynthetic process"/>
    <property type="evidence" value="ECO:0007669"/>
    <property type="project" value="InterPro"/>
</dbReference>
<feature type="compositionally biased region" description="Low complexity" evidence="5">
    <location>
        <begin position="226"/>
        <end position="241"/>
    </location>
</feature>
<evidence type="ECO:0000256" key="5">
    <source>
        <dbReference type="SAM" id="MobiDB-lite"/>
    </source>
</evidence>
<comment type="catalytic activity">
    <reaction evidence="1">
        <text>a 1,2-diacyl-sn-glycero-3-phospho-(1D-myo-inositol) + ATP = a 1,2-diacyl-sn-glycero-3-phospho-(1D-myo-inositol 4-phosphate) + ADP + H(+)</text>
        <dbReference type="Rhea" id="RHEA:19877"/>
        <dbReference type="ChEBI" id="CHEBI:15378"/>
        <dbReference type="ChEBI" id="CHEBI:30616"/>
        <dbReference type="ChEBI" id="CHEBI:57880"/>
        <dbReference type="ChEBI" id="CHEBI:58178"/>
        <dbReference type="ChEBI" id="CHEBI:456216"/>
        <dbReference type="EC" id="2.7.1.67"/>
    </reaction>
</comment>
<dbReference type="Pfam" id="PF00454">
    <property type="entry name" value="PI3_PI4_kinase"/>
    <property type="match status" value="1"/>
</dbReference>
<accession>F0V7L9</accession>
<evidence type="ECO:0000313" key="8">
    <source>
        <dbReference type="EMBL" id="CBZ49710.1"/>
    </source>
</evidence>
<dbReference type="SUPFAM" id="SSF48371">
    <property type="entry name" value="ARM repeat"/>
    <property type="match status" value="1"/>
</dbReference>
<reference evidence="8" key="2">
    <citation type="submission" date="2011-03" db="EMBL/GenBank/DDBJ databases">
        <title>Comparative genomics and transcriptomics of Neospora caninum and Toxoplasma gondii.</title>
        <authorList>
            <person name="Reid A.J."/>
            <person name="Sohal A."/>
            <person name="Harris D."/>
            <person name="Quail M."/>
            <person name="Sanders M."/>
            <person name="Berriman M."/>
            <person name="Wastling J.M."/>
            <person name="Pain A."/>
        </authorList>
    </citation>
    <scope>NUCLEOTIDE SEQUENCE</scope>
    <source>
        <strain evidence="8">Liverpool</strain>
    </source>
</reference>
<dbReference type="OMA" id="YNCIVND"/>
<dbReference type="GO" id="GO:0004430">
    <property type="term" value="F:1-phosphatidylinositol 4-kinase activity"/>
    <property type="evidence" value="ECO:0007669"/>
    <property type="project" value="UniProtKB-EC"/>
</dbReference>
<dbReference type="PANTHER" id="PTHR10048:SF22">
    <property type="entry name" value="PHOSPHATIDYLINOSITOL 4-KINASE BETA"/>
    <property type="match status" value="1"/>
</dbReference>
<dbReference type="SUPFAM" id="SSF56112">
    <property type="entry name" value="Protein kinase-like (PK-like)"/>
    <property type="match status" value="1"/>
</dbReference>
<evidence type="ECO:0000256" key="3">
    <source>
        <dbReference type="ARBA" id="ARBA00022679"/>
    </source>
</evidence>
<dbReference type="PROSITE" id="PS50290">
    <property type="entry name" value="PI3_4_KINASE_3"/>
    <property type="match status" value="1"/>
</dbReference>
<dbReference type="GO" id="GO:0048015">
    <property type="term" value="P:phosphatidylinositol-mediated signaling"/>
    <property type="evidence" value="ECO:0007669"/>
    <property type="project" value="TreeGrafter"/>
</dbReference>
<dbReference type="InterPro" id="IPR015433">
    <property type="entry name" value="PI3/4_kinase"/>
</dbReference>
<feature type="compositionally biased region" description="Low complexity" evidence="5">
    <location>
        <begin position="636"/>
        <end position="653"/>
    </location>
</feature>
<dbReference type="FunCoup" id="F0V7L9">
    <property type="interactions" value="5"/>
</dbReference>
<feature type="region of interest" description="Disordered" evidence="5">
    <location>
        <begin position="1167"/>
        <end position="1216"/>
    </location>
</feature>
<dbReference type="eggNOG" id="KOG0903">
    <property type="taxonomic scope" value="Eukaryota"/>
</dbReference>
<feature type="compositionally biased region" description="Polar residues" evidence="5">
    <location>
        <begin position="1"/>
        <end position="10"/>
    </location>
</feature>